<protein>
    <submittedName>
        <fullName evidence="10">BCCT family transporter</fullName>
    </submittedName>
</protein>
<sequence>MNESPYTTEDLLWEPPLHGAADAAKPRTDWVVFTVAGAAALAFLAWGVLSAEGLGEISSSGLTGLIHYGGWAFVLAASAFVVIALWLAFSRYGNIRLGRDDEAPEYNTISWISMLFATGMGIGLMFFGVSEPMAHMLEPPPGTGGGSQAETAATAMATTMFHWSLHPWAMYAVVGLAIAYGTYRRGRRQLISAAFTPLIGKRAANGPLGKAIDVLAIFATLFGSACSLGLGALQIAGGFLEIGLIEGISISFLTAIIVALAVCFVASAVSGIDKGIQWLSNANMLMAALLLIFLLAVGPTVYILNLVPTTLGTYLQDFFTMAARTEASNAEAAPFLQSWTIFYWAWWISWTPFVGMFIGKISRGRTIRQFVAGVIIVPSVVSLVWFAIMGGTAINLFENGSDFFDPANQEASLYGLLANFPFATVVSVLVAVLVAVFFITGADSASIVMGTLSQRGASDPKTWITVFWGVLMAAVAGVMLAVGIVTAGPDGDQGSALTGLQNLTILVAAPWTVVMLLLCVALIKDLRKDPLIVRGHKAQEVVTAAVVTGAQEYDGDFQLEISAVEEVPVAVPEDTSTGAHVHGAGSECPGEDTSRRPDGDSTPDKPTIPAPE</sequence>
<feature type="region of interest" description="Disordered" evidence="8">
    <location>
        <begin position="572"/>
        <end position="612"/>
    </location>
</feature>
<evidence type="ECO:0000256" key="1">
    <source>
        <dbReference type="ARBA" id="ARBA00004651"/>
    </source>
</evidence>
<evidence type="ECO:0000256" key="5">
    <source>
        <dbReference type="ARBA" id="ARBA00022692"/>
    </source>
</evidence>
<feature type="transmembrane region" description="Helical" evidence="9">
    <location>
        <begin position="341"/>
        <end position="358"/>
    </location>
</feature>
<feature type="transmembrane region" description="Helical" evidence="9">
    <location>
        <begin position="109"/>
        <end position="129"/>
    </location>
</feature>
<dbReference type="PANTHER" id="PTHR30047:SF7">
    <property type="entry name" value="HIGH-AFFINITY CHOLINE TRANSPORT PROTEIN"/>
    <property type="match status" value="1"/>
</dbReference>
<dbReference type="PANTHER" id="PTHR30047">
    <property type="entry name" value="HIGH-AFFINITY CHOLINE TRANSPORT PROTEIN-RELATED"/>
    <property type="match status" value="1"/>
</dbReference>
<feature type="transmembrane region" description="Helical" evidence="9">
    <location>
        <begin position="248"/>
        <end position="272"/>
    </location>
</feature>
<comment type="caution">
    <text evidence="10">The sequence shown here is derived from an EMBL/GenBank/DDBJ whole genome shotgun (WGS) entry which is preliminary data.</text>
</comment>
<accession>A0ABV8FMY7</accession>
<proteinExistence type="inferred from homology"/>
<evidence type="ECO:0000256" key="9">
    <source>
        <dbReference type="SAM" id="Phobius"/>
    </source>
</evidence>
<keyword evidence="11" id="KW-1185">Reference proteome</keyword>
<keyword evidence="6 9" id="KW-1133">Transmembrane helix</keyword>
<feature type="transmembrane region" description="Helical" evidence="9">
    <location>
        <begin position="30"/>
        <end position="49"/>
    </location>
</feature>
<dbReference type="PROSITE" id="PS01303">
    <property type="entry name" value="BCCT"/>
    <property type="match status" value="1"/>
</dbReference>
<dbReference type="EMBL" id="JBHSBH010000006">
    <property type="protein sequence ID" value="MFC3996046.1"/>
    <property type="molecule type" value="Genomic_DNA"/>
</dbReference>
<evidence type="ECO:0000313" key="10">
    <source>
        <dbReference type="EMBL" id="MFC3996046.1"/>
    </source>
</evidence>
<feature type="transmembrane region" description="Helical" evidence="9">
    <location>
        <begin position="370"/>
        <end position="397"/>
    </location>
</feature>
<evidence type="ECO:0000256" key="3">
    <source>
        <dbReference type="ARBA" id="ARBA00022448"/>
    </source>
</evidence>
<evidence type="ECO:0000256" key="2">
    <source>
        <dbReference type="ARBA" id="ARBA00005658"/>
    </source>
</evidence>
<feature type="transmembrane region" description="Helical" evidence="9">
    <location>
        <begin position="211"/>
        <end position="236"/>
    </location>
</feature>
<reference evidence="11" key="1">
    <citation type="journal article" date="2019" name="Int. J. Syst. Evol. Microbiol.">
        <title>The Global Catalogue of Microorganisms (GCM) 10K type strain sequencing project: providing services to taxonomists for standard genome sequencing and annotation.</title>
        <authorList>
            <consortium name="The Broad Institute Genomics Platform"/>
            <consortium name="The Broad Institute Genome Sequencing Center for Infectious Disease"/>
            <person name="Wu L."/>
            <person name="Ma J."/>
        </authorList>
    </citation>
    <scope>NUCLEOTIDE SEQUENCE [LARGE SCALE GENOMIC DNA]</scope>
    <source>
        <strain evidence="11">TBRC 1826</strain>
    </source>
</reference>
<dbReference type="RefSeq" id="WP_378531754.1">
    <property type="nucleotide sequence ID" value="NZ_JBHSBH010000006.1"/>
</dbReference>
<dbReference type="InterPro" id="IPR000060">
    <property type="entry name" value="BCCT_transptr"/>
</dbReference>
<gene>
    <name evidence="10" type="ORF">ACFOVU_08990</name>
</gene>
<dbReference type="Pfam" id="PF02028">
    <property type="entry name" value="BCCT"/>
    <property type="match status" value="1"/>
</dbReference>
<evidence type="ECO:0000256" key="6">
    <source>
        <dbReference type="ARBA" id="ARBA00022989"/>
    </source>
</evidence>
<feature type="transmembrane region" description="Helical" evidence="9">
    <location>
        <begin position="505"/>
        <end position="523"/>
    </location>
</feature>
<feature type="transmembrane region" description="Helical" evidence="9">
    <location>
        <begin position="417"/>
        <end position="442"/>
    </location>
</feature>
<keyword evidence="3" id="KW-0813">Transport</keyword>
<evidence type="ECO:0000256" key="8">
    <source>
        <dbReference type="SAM" id="MobiDB-lite"/>
    </source>
</evidence>
<keyword evidence="7 9" id="KW-0472">Membrane</keyword>
<name>A0ABV8FMY7_9ACTN</name>
<dbReference type="NCBIfam" id="TIGR00842">
    <property type="entry name" value="bcct"/>
    <property type="match status" value="1"/>
</dbReference>
<dbReference type="Proteomes" id="UP001595847">
    <property type="component" value="Unassembled WGS sequence"/>
</dbReference>
<evidence type="ECO:0000256" key="4">
    <source>
        <dbReference type="ARBA" id="ARBA00022475"/>
    </source>
</evidence>
<feature type="compositionally biased region" description="Basic and acidic residues" evidence="8">
    <location>
        <begin position="592"/>
        <end position="603"/>
    </location>
</feature>
<keyword evidence="5 9" id="KW-0812">Transmembrane</keyword>
<comment type="subcellular location">
    <subcellularLocation>
        <location evidence="1">Cell membrane</location>
        <topology evidence="1">Multi-pass membrane protein</topology>
    </subcellularLocation>
</comment>
<dbReference type="InterPro" id="IPR018093">
    <property type="entry name" value="BCCT_CS"/>
</dbReference>
<evidence type="ECO:0000256" key="7">
    <source>
        <dbReference type="ARBA" id="ARBA00023136"/>
    </source>
</evidence>
<keyword evidence="4" id="KW-1003">Cell membrane</keyword>
<feature type="transmembrane region" description="Helical" evidence="9">
    <location>
        <begin position="463"/>
        <end position="485"/>
    </location>
</feature>
<feature type="transmembrane region" description="Helical" evidence="9">
    <location>
        <begin position="69"/>
        <end position="89"/>
    </location>
</feature>
<feature type="transmembrane region" description="Helical" evidence="9">
    <location>
        <begin position="165"/>
        <end position="183"/>
    </location>
</feature>
<evidence type="ECO:0000313" key="11">
    <source>
        <dbReference type="Proteomes" id="UP001595847"/>
    </source>
</evidence>
<comment type="similarity">
    <text evidence="2">Belongs to the BCCT transporter (TC 2.A.15) family.</text>
</comment>
<feature type="transmembrane region" description="Helical" evidence="9">
    <location>
        <begin position="284"/>
        <end position="304"/>
    </location>
</feature>
<organism evidence="10 11">
    <name type="scientific">Nocardiopsis sediminis</name>
    <dbReference type="NCBI Taxonomy" id="1778267"/>
    <lineage>
        <taxon>Bacteria</taxon>
        <taxon>Bacillati</taxon>
        <taxon>Actinomycetota</taxon>
        <taxon>Actinomycetes</taxon>
        <taxon>Streptosporangiales</taxon>
        <taxon>Nocardiopsidaceae</taxon>
        <taxon>Nocardiopsis</taxon>
    </lineage>
</organism>